<name>A8XIK5_CAEBR</name>
<sequence length="182" mass="21385">MTRGFHVVISNVFLTIQKTMNSFFFSVNTAPFMLLFSLDCPSKGKAIYEHLFRFMTNNKRDNNYYYTQLIHPTSHDDPSDFSWGQLVSLLSSQSDAESVLGAFATIRRRFEYDTKMSCLIGHFMPCARRFGTLGRMSEQSIESFHALFNRLQDRFKTVRNDMTRYTHCFRVLLFFNHVFMNS</sequence>
<dbReference type="RefSeq" id="XP_002632493.1">
    <property type="nucleotide sequence ID" value="XM_002632447.1"/>
</dbReference>
<dbReference type="KEGG" id="cbr:CBG_13734"/>
<dbReference type="Proteomes" id="UP000008549">
    <property type="component" value="Unassembled WGS sequence"/>
</dbReference>
<keyword evidence="2" id="KW-1185">Reference proteome</keyword>
<dbReference type="AlphaFoldDB" id="A8XIK5"/>
<reference evidence="1 2" key="2">
    <citation type="journal article" date="2011" name="PLoS Genet.">
        <title>Caenorhabditis briggsae recombinant inbred line genotypes reveal inter-strain incompatibility and the evolution of recombination.</title>
        <authorList>
            <person name="Ross J.A."/>
            <person name="Koboldt D.C."/>
            <person name="Staisch J.E."/>
            <person name="Chamberlin H.M."/>
            <person name="Gupta B.P."/>
            <person name="Miller R.D."/>
            <person name="Baird S.E."/>
            <person name="Haag E.S."/>
        </authorList>
    </citation>
    <scope>NUCLEOTIDE SEQUENCE [LARGE SCALE GENOMIC DNA]</scope>
    <source>
        <strain evidence="1 2">AF16</strain>
    </source>
</reference>
<reference evidence="1 2" key="1">
    <citation type="journal article" date="2003" name="PLoS Biol.">
        <title>The genome sequence of Caenorhabditis briggsae: a platform for comparative genomics.</title>
        <authorList>
            <person name="Stein L.D."/>
            <person name="Bao Z."/>
            <person name="Blasiar D."/>
            <person name="Blumenthal T."/>
            <person name="Brent M.R."/>
            <person name="Chen N."/>
            <person name="Chinwalla A."/>
            <person name="Clarke L."/>
            <person name="Clee C."/>
            <person name="Coghlan A."/>
            <person name="Coulson A."/>
            <person name="D'Eustachio P."/>
            <person name="Fitch D.H."/>
            <person name="Fulton L.A."/>
            <person name="Fulton R.E."/>
            <person name="Griffiths-Jones S."/>
            <person name="Harris T.W."/>
            <person name="Hillier L.W."/>
            <person name="Kamath R."/>
            <person name="Kuwabara P.E."/>
            <person name="Mardis E.R."/>
            <person name="Marra M.A."/>
            <person name="Miner T.L."/>
            <person name="Minx P."/>
            <person name="Mullikin J.C."/>
            <person name="Plumb R.W."/>
            <person name="Rogers J."/>
            <person name="Schein J.E."/>
            <person name="Sohrmann M."/>
            <person name="Spieth J."/>
            <person name="Stajich J.E."/>
            <person name="Wei C."/>
            <person name="Willey D."/>
            <person name="Wilson R.K."/>
            <person name="Durbin R."/>
            <person name="Waterston R.H."/>
        </authorList>
    </citation>
    <scope>NUCLEOTIDE SEQUENCE [LARGE SCALE GENOMIC DNA]</scope>
    <source>
        <strain evidence="1 2">AF16</strain>
    </source>
</reference>
<dbReference type="GeneID" id="8574489"/>
<dbReference type="HOGENOM" id="CLU_1483264_0_0_1"/>
<organism evidence="1 2">
    <name type="scientific">Caenorhabditis briggsae</name>
    <dbReference type="NCBI Taxonomy" id="6238"/>
    <lineage>
        <taxon>Eukaryota</taxon>
        <taxon>Metazoa</taxon>
        <taxon>Ecdysozoa</taxon>
        <taxon>Nematoda</taxon>
        <taxon>Chromadorea</taxon>
        <taxon>Rhabditida</taxon>
        <taxon>Rhabditina</taxon>
        <taxon>Rhabditomorpha</taxon>
        <taxon>Rhabditoidea</taxon>
        <taxon>Rhabditidae</taxon>
        <taxon>Peloderinae</taxon>
        <taxon>Caenorhabditis</taxon>
    </lineage>
</organism>
<dbReference type="InParanoid" id="A8XIK5"/>
<proteinExistence type="predicted"/>
<dbReference type="CTD" id="8574489"/>
<accession>A8XIK5</accession>
<protein>
    <submittedName>
        <fullName evidence="1">Protein CBG13734</fullName>
    </submittedName>
</protein>
<evidence type="ECO:0000313" key="1">
    <source>
        <dbReference type="EMBL" id="CAP32480.1"/>
    </source>
</evidence>
<evidence type="ECO:0000313" key="2">
    <source>
        <dbReference type="Proteomes" id="UP000008549"/>
    </source>
</evidence>
<gene>
    <name evidence="1" type="ORF">CBG13734</name>
    <name evidence="1" type="ORF">CBG_13734</name>
</gene>
<dbReference type="EMBL" id="HE600943">
    <property type="protein sequence ID" value="CAP32480.1"/>
    <property type="molecule type" value="Genomic_DNA"/>
</dbReference>